<gene>
    <name evidence="8" type="ORF">P153DRAFT_362960</name>
</gene>
<dbReference type="OrthoDB" id="16679at2759"/>
<keyword evidence="4 6" id="KW-1133">Transmembrane helix</keyword>
<evidence type="ECO:0000256" key="7">
    <source>
        <dbReference type="SAM" id="MobiDB-lite"/>
    </source>
</evidence>
<dbReference type="GO" id="GO:0005789">
    <property type="term" value="C:endoplasmic reticulum membrane"/>
    <property type="evidence" value="ECO:0007669"/>
    <property type="project" value="UniProtKB-SubCell"/>
</dbReference>
<keyword evidence="5 6" id="KW-0472">Membrane</keyword>
<evidence type="ECO:0000313" key="8">
    <source>
        <dbReference type="EMBL" id="KAF2133928.1"/>
    </source>
</evidence>
<name>A0A6A6ARX8_9PLEO</name>
<comment type="function">
    <text evidence="6">Interacts with target proteins during translocation into the lumen of the endoplasmic reticulum. Protects unfolded target proteins against degradation and facilitate correct glycosylation.</text>
</comment>
<organism evidence="8 9">
    <name type="scientific">Dothidotthia symphoricarpi CBS 119687</name>
    <dbReference type="NCBI Taxonomy" id="1392245"/>
    <lineage>
        <taxon>Eukaryota</taxon>
        <taxon>Fungi</taxon>
        <taxon>Dikarya</taxon>
        <taxon>Ascomycota</taxon>
        <taxon>Pezizomycotina</taxon>
        <taxon>Dothideomycetes</taxon>
        <taxon>Pleosporomycetidae</taxon>
        <taxon>Pleosporales</taxon>
        <taxon>Dothidotthiaceae</taxon>
        <taxon>Dothidotthia</taxon>
    </lineage>
</organism>
<dbReference type="GeneID" id="54407695"/>
<protein>
    <recommendedName>
        <fullName evidence="6">Stress-associated endoplasmic reticulum protein</fullName>
    </recommendedName>
</protein>
<evidence type="ECO:0000313" key="9">
    <source>
        <dbReference type="Proteomes" id="UP000799771"/>
    </source>
</evidence>
<dbReference type="RefSeq" id="XP_033528315.1">
    <property type="nucleotide sequence ID" value="XM_033667263.1"/>
</dbReference>
<dbReference type="Proteomes" id="UP000799771">
    <property type="component" value="Unassembled WGS sequence"/>
</dbReference>
<accession>A0A6A6ARX8</accession>
<comment type="subcellular location">
    <subcellularLocation>
        <location evidence="6">Membrane</location>
        <topology evidence="6">Single-pass membrane protein</topology>
    </subcellularLocation>
    <subcellularLocation>
        <location evidence="6">Endoplasmic reticulum membrane</location>
        <topology evidence="6">Single-pass membrane protein</topology>
    </subcellularLocation>
</comment>
<reference evidence="8" key="1">
    <citation type="journal article" date="2020" name="Stud. Mycol.">
        <title>101 Dothideomycetes genomes: a test case for predicting lifestyles and emergence of pathogens.</title>
        <authorList>
            <person name="Haridas S."/>
            <person name="Albert R."/>
            <person name="Binder M."/>
            <person name="Bloem J."/>
            <person name="Labutti K."/>
            <person name="Salamov A."/>
            <person name="Andreopoulos B."/>
            <person name="Baker S."/>
            <person name="Barry K."/>
            <person name="Bills G."/>
            <person name="Bluhm B."/>
            <person name="Cannon C."/>
            <person name="Castanera R."/>
            <person name="Culley D."/>
            <person name="Daum C."/>
            <person name="Ezra D."/>
            <person name="Gonzalez J."/>
            <person name="Henrissat B."/>
            <person name="Kuo A."/>
            <person name="Liang C."/>
            <person name="Lipzen A."/>
            <person name="Lutzoni F."/>
            <person name="Magnuson J."/>
            <person name="Mondo S."/>
            <person name="Nolan M."/>
            <person name="Ohm R."/>
            <person name="Pangilinan J."/>
            <person name="Park H.-J."/>
            <person name="Ramirez L."/>
            <person name="Alfaro M."/>
            <person name="Sun H."/>
            <person name="Tritt A."/>
            <person name="Yoshinaga Y."/>
            <person name="Zwiers L.-H."/>
            <person name="Turgeon B."/>
            <person name="Goodwin S."/>
            <person name="Spatafora J."/>
            <person name="Crous P."/>
            <person name="Grigoriev I."/>
        </authorList>
    </citation>
    <scope>NUCLEOTIDE SEQUENCE</scope>
    <source>
        <strain evidence="8">CBS 119687</strain>
    </source>
</reference>
<evidence type="ECO:0000256" key="4">
    <source>
        <dbReference type="ARBA" id="ARBA00022989"/>
    </source>
</evidence>
<comment type="similarity">
    <text evidence="1 6">Belongs to the RAMP4 family.</text>
</comment>
<evidence type="ECO:0000256" key="2">
    <source>
        <dbReference type="ARBA" id="ARBA00022692"/>
    </source>
</evidence>
<dbReference type="AlphaFoldDB" id="A0A6A6ARX8"/>
<evidence type="ECO:0000256" key="1">
    <source>
        <dbReference type="ARBA" id="ARBA00005500"/>
    </source>
</evidence>
<keyword evidence="9" id="KW-1185">Reference proteome</keyword>
<evidence type="ECO:0000256" key="5">
    <source>
        <dbReference type="ARBA" id="ARBA00023136"/>
    </source>
</evidence>
<evidence type="ECO:0000256" key="3">
    <source>
        <dbReference type="ARBA" id="ARBA00022824"/>
    </source>
</evidence>
<dbReference type="InterPro" id="IPR010580">
    <property type="entry name" value="ER_stress-assoc"/>
</dbReference>
<keyword evidence="2 6" id="KW-0812">Transmembrane</keyword>
<dbReference type="Pfam" id="PF06624">
    <property type="entry name" value="RAMP4"/>
    <property type="match status" value="1"/>
</dbReference>
<feature type="transmembrane region" description="Helical" evidence="6">
    <location>
        <begin position="43"/>
        <end position="64"/>
    </location>
</feature>
<feature type="compositionally biased region" description="Polar residues" evidence="7">
    <location>
        <begin position="1"/>
        <end position="10"/>
    </location>
</feature>
<sequence>MAQTPQQRQANMRFAKAQEAKMGKPEQVVKVKREPQKSPISKFWVVILGFVLCGGLIFELMKLFF</sequence>
<feature type="region of interest" description="Disordered" evidence="7">
    <location>
        <begin position="1"/>
        <end position="21"/>
    </location>
</feature>
<dbReference type="EMBL" id="ML977498">
    <property type="protein sequence ID" value="KAF2133928.1"/>
    <property type="molecule type" value="Genomic_DNA"/>
</dbReference>
<keyword evidence="3 6" id="KW-0256">Endoplasmic reticulum</keyword>
<proteinExistence type="inferred from homology"/>
<evidence type="ECO:0000256" key="6">
    <source>
        <dbReference type="RuleBase" id="RU364120"/>
    </source>
</evidence>